<feature type="transmembrane region" description="Helical" evidence="1">
    <location>
        <begin position="6"/>
        <end position="22"/>
    </location>
</feature>
<dbReference type="InterPro" id="IPR003848">
    <property type="entry name" value="DUF218"/>
</dbReference>
<accession>A0A9D2KK66</accession>
<dbReference type="EMBL" id="DXAK01000046">
    <property type="protein sequence ID" value="HJA07366.1"/>
    <property type="molecule type" value="Genomic_DNA"/>
</dbReference>
<gene>
    <name evidence="3" type="ORF">H9798_09550</name>
</gene>
<dbReference type="Pfam" id="PF02698">
    <property type="entry name" value="DUF218"/>
    <property type="match status" value="1"/>
</dbReference>
<evidence type="ECO:0000313" key="3">
    <source>
        <dbReference type="EMBL" id="HJA07366.1"/>
    </source>
</evidence>
<dbReference type="PANTHER" id="PTHR30336:SF4">
    <property type="entry name" value="ENVELOPE BIOGENESIS FACTOR ELYC"/>
    <property type="match status" value="1"/>
</dbReference>
<name>A0A9D2KK66_9FIRM</name>
<sequence>MKYYFLIAGSLCILYYMILVIYSRRLRSTFAAFWLVSGGVHLVLGCAPLPVYLYAVLRWLCLVCWGAFLFVEVKIVGGMRTGVDAQANWIIILGAQVRGTYITSSLRRRLDAALCYLQHSPETKVIVSGGQGPGEEISEADAMAGYLEEHGIPKKQIFRENRSASTRENLRFSREYVDVEHDRIGIVTNDFHIYRSSIIARQEGYRKICRIPADSDPVFRLNYMVREFFGVIYVWIMEKK</sequence>
<dbReference type="Gene3D" id="3.40.50.620">
    <property type="entry name" value="HUPs"/>
    <property type="match status" value="1"/>
</dbReference>
<dbReference type="GO" id="GO:0000270">
    <property type="term" value="P:peptidoglycan metabolic process"/>
    <property type="evidence" value="ECO:0007669"/>
    <property type="project" value="TreeGrafter"/>
</dbReference>
<comment type="caution">
    <text evidence="3">The sequence shown here is derived from an EMBL/GenBank/DDBJ whole genome shotgun (WGS) entry which is preliminary data.</text>
</comment>
<reference evidence="3" key="2">
    <citation type="submission" date="2021-04" db="EMBL/GenBank/DDBJ databases">
        <authorList>
            <person name="Gilroy R."/>
        </authorList>
    </citation>
    <scope>NUCLEOTIDE SEQUENCE</scope>
    <source>
        <strain evidence="3">ChiSjej2B20-11307</strain>
    </source>
</reference>
<dbReference type="PANTHER" id="PTHR30336">
    <property type="entry name" value="INNER MEMBRANE PROTEIN, PROBABLE PERMEASE"/>
    <property type="match status" value="1"/>
</dbReference>
<keyword evidence="1" id="KW-0812">Transmembrane</keyword>
<keyword evidence="1" id="KW-0472">Membrane</keyword>
<dbReference type="CDD" id="cd06259">
    <property type="entry name" value="YdcF-like"/>
    <property type="match status" value="1"/>
</dbReference>
<dbReference type="InterPro" id="IPR051599">
    <property type="entry name" value="Cell_Envelope_Assoc"/>
</dbReference>
<dbReference type="AlphaFoldDB" id="A0A9D2KK66"/>
<feature type="transmembrane region" description="Helical" evidence="1">
    <location>
        <begin position="29"/>
        <end position="45"/>
    </location>
</feature>
<dbReference type="InterPro" id="IPR014729">
    <property type="entry name" value="Rossmann-like_a/b/a_fold"/>
</dbReference>
<dbReference type="GO" id="GO:0005886">
    <property type="term" value="C:plasma membrane"/>
    <property type="evidence" value="ECO:0007669"/>
    <property type="project" value="TreeGrafter"/>
</dbReference>
<dbReference type="Proteomes" id="UP000824223">
    <property type="component" value="Unassembled WGS sequence"/>
</dbReference>
<feature type="transmembrane region" description="Helical" evidence="1">
    <location>
        <begin position="51"/>
        <end position="71"/>
    </location>
</feature>
<dbReference type="GO" id="GO:0043164">
    <property type="term" value="P:Gram-negative-bacterium-type cell wall biogenesis"/>
    <property type="evidence" value="ECO:0007669"/>
    <property type="project" value="TreeGrafter"/>
</dbReference>
<feature type="domain" description="DUF218" evidence="2">
    <location>
        <begin position="89"/>
        <end position="229"/>
    </location>
</feature>
<organism evidence="3 4">
    <name type="scientific">Candidatus Mediterraneibacter pullicola</name>
    <dbReference type="NCBI Taxonomy" id="2838682"/>
    <lineage>
        <taxon>Bacteria</taxon>
        <taxon>Bacillati</taxon>
        <taxon>Bacillota</taxon>
        <taxon>Clostridia</taxon>
        <taxon>Lachnospirales</taxon>
        <taxon>Lachnospiraceae</taxon>
        <taxon>Mediterraneibacter</taxon>
    </lineage>
</organism>
<evidence type="ECO:0000256" key="1">
    <source>
        <dbReference type="SAM" id="Phobius"/>
    </source>
</evidence>
<proteinExistence type="predicted"/>
<reference evidence="3" key="1">
    <citation type="journal article" date="2021" name="PeerJ">
        <title>Extensive microbial diversity within the chicken gut microbiome revealed by metagenomics and culture.</title>
        <authorList>
            <person name="Gilroy R."/>
            <person name="Ravi A."/>
            <person name="Getino M."/>
            <person name="Pursley I."/>
            <person name="Horton D.L."/>
            <person name="Alikhan N.F."/>
            <person name="Baker D."/>
            <person name="Gharbi K."/>
            <person name="Hall N."/>
            <person name="Watson M."/>
            <person name="Adriaenssens E.M."/>
            <person name="Foster-Nyarko E."/>
            <person name="Jarju S."/>
            <person name="Secka A."/>
            <person name="Antonio M."/>
            <person name="Oren A."/>
            <person name="Chaudhuri R.R."/>
            <person name="La Ragione R."/>
            <person name="Hildebrand F."/>
            <person name="Pallen M.J."/>
        </authorList>
    </citation>
    <scope>NUCLEOTIDE SEQUENCE</scope>
    <source>
        <strain evidence="3">ChiSjej2B20-11307</strain>
    </source>
</reference>
<protein>
    <submittedName>
        <fullName evidence="3">YdcF family protein</fullName>
    </submittedName>
</protein>
<evidence type="ECO:0000259" key="2">
    <source>
        <dbReference type="Pfam" id="PF02698"/>
    </source>
</evidence>
<evidence type="ECO:0000313" key="4">
    <source>
        <dbReference type="Proteomes" id="UP000824223"/>
    </source>
</evidence>
<keyword evidence="1" id="KW-1133">Transmembrane helix</keyword>